<comment type="caution">
    <text evidence="1">The sequence shown here is derived from an EMBL/GenBank/DDBJ whole genome shotgun (WGS) entry which is preliminary data.</text>
</comment>
<dbReference type="InterPro" id="IPR011051">
    <property type="entry name" value="RmlC_Cupin_sf"/>
</dbReference>
<dbReference type="Gene3D" id="2.60.120.10">
    <property type="entry name" value="Jelly Rolls"/>
    <property type="match status" value="1"/>
</dbReference>
<sequence length="211" mass="22400">MTNNRKRLRLAVYDLASGTTSLPDRDGAVYFLYVEAGSAETTDDGATVSVGADDGRFVSGQVSVADGARAWLYEKVDADAPLLEAEIALADIAEPDFAEPFVVRADRVESTPGARTPRHGHRGPGLRRLIFGQLQAEVGEGIRRIRAGEAWFETGAEPVVGINTGGTNAAFVRLLVLPNELAGGKSSFVAADETEAAKPRSVNLRLFGETA</sequence>
<name>A0AAW5R713_9HYPH</name>
<gene>
    <name evidence="1" type="ORF">MUB46_20655</name>
</gene>
<reference evidence="1 2" key="1">
    <citation type="submission" date="2022-04" db="EMBL/GenBank/DDBJ databases">
        <authorList>
            <person name="Ye Y.-Q."/>
            <person name="Du Z.-J."/>
        </authorList>
    </citation>
    <scope>NUCLEOTIDE SEQUENCE [LARGE SCALE GENOMIC DNA]</scope>
    <source>
        <strain evidence="1 2">A6E488</strain>
    </source>
</reference>
<dbReference type="InterPro" id="IPR014710">
    <property type="entry name" value="RmlC-like_jellyroll"/>
</dbReference>
<protein>
    <submittedName>
        <fullName evidence="1">Uncharacterized protein</fullName>
    </submittedName>
</protein>
<dbReference type="RefSeq" id="WP_261617870.1">
    <property type="nucleotide sequence ID" value="NZ_JALIDZ010000011.1"/>
</dbReference>
<proteinExistence type="predicted"/>
<evidence type="ECO:0000313" key="1">
    <source>
        <dbReference type="EMBL" id="MCT8974285.1"/>
    </source>
</evidence>
<dbReference type="EMBL" id="JALIDZ010000011">
    <property type="protein sequence ID" value="MCT8974285.1"/>
    <property type="molecule type" value="Genomic_DNA"/>
</dbReference>
<accession>A0AAW5R713</accession>
<evidence type="ECO:0000313" key="2">
    <source>
        <dbReference type="Proteomes" id="UP001320898"/>
    </source>
</evidence>
<keyword evidence="2" id="KW-1185">Reference proteome</keyword>
<dbReference type="AlphaFoldDB" id="A0AAW5R713"/>
<dbReference type="SUPFAM" id="SSF51182">
    <property type="entry name" value="RmlC-like cupins"/>
    <property type="match status" value="1"/>
</dbReference>
<organism evidence="1 2">
    <name type="scientific">Microbaculum marinisediminis</name>
    <dbReference type="NCBI Taxonomy" id="2931392"/>
    <lineage>
        <taxon>Bacteria</taxon>
        <taxon>Pseudomonadati</taxon>
        <taxon>Pseudomonadota</taxon>
        <taxon>Alphaproteobacteria</taxon>
        <taxon>Hyphomicrobiales</taxon>
        <taxon>Tepidamorphaceae</taxon>
        <taxon>Microbaculum</taxon>
    </lineage>
</organism>
<dbReference type="Proteomes" id="UP001320898">
    <property type="component" value="Unassembled WGS sequence"/>
</dbReference>